<dbReference type="InterPro" id="IPR044577">
    <property type="entry name" value="HIPP4/7/8/17/18/19"/>
</dbReference>
<evidence type="ECO:0000256" key="1">
    <source>
        <dbReference type="ARBA" id="ARBA00004170"/>
    </source>
</evidence>
<evidence type="ECO:0000313" key="7">
    <source>
        <dbReference type="EMBL" id="KAG6384177.1"/>
    </source>
</evidence>
<comment type="similarity">
    <text evidence="5">Belongs to the HIPP family.</text>
</comment>
<dbReference type="PANTHER" id="PTHR46195">
    <property type="entry name" value="HEAVY METAL-ASSOCIATED ISOPRENYLATED PLANT PROTEIN 7"/>
    <property type="match status" value="1"/>
</dbReference>
<comment type="subcellular location">
    <subcellularLocation>
        <location evidence="1">Membrane</location>
        <topology evidence="1">Peripheral membrane protein</topology>
    </subcellularLocation>
</comment>
<sequence>MGEEKPAEGLREESPQMSQRFEGVENVIIDCRASKVVMKGERADPKKVFKRVQRKSHYHVELISPVLKPPTPPEEPQKPPEKEFRKHILRMKGIESAEPNLANSQVTVKGVMEPKALADYVYKKTGKHAAIVKVDPEKKEEEKPKEKKKSDREKSDAKKQEEDGKESKSGEAAMAGGDERNGISTAATATASGAGGGGAVNGNGTWWNQDNEFEGQQATEKKFQLPPSLDPEQAGA</sequence>
<proteinExistence type="inferred from homology"/>
<dbReference type="GO" id="GO:0016020">
    <property type="term" value="C:membrane"/>
    <property type="evidence" value="ECO:0007669"/>
    <property type="project" value="UniProtKB-SubCell"/>
</dbReference>
<evidence type="ECO:0000256" key="3">
    <source>
        <dbReference type="ARBA" id="ARBA00022723"/>
    </source>
</evidence>
<feature type="region of interest" description="Disordered" evidence="6">
    <location>
        <begin position="1"/>
        <end position="21"/>
    </location>
</feature>
<keyword evidence="8" id="KW-1185">Reference proteome</keyword>
<keyword evidence="4" id="KW-0449">Lipoprotein</keyword>
<dbReference type="GO" id="GO:0009626">
    <property type="term" value="P:plant-type hypersensitive response"/>
    <property type="evidence" value="ECO:0007669"/>
    <property type="project" value="UniProtKB-KW"/>
</dbReference>
<gene>
    <name evidence="7" type="ORF">SASPL_156021</name>
</gene>
<dbReference type="Gene3D" id="3.30.70.100">
    <property type="match status" value="2"/>
</dbReference>
<dbReference type="AlphaFoldDB" id="A0A8X8YWI2"/>
<evidence type="ECO:0000256" key="5">
    <source>
        <dbReference type="ARBA" id="ARBA00024045"/>
    </source>
</evidence>
<dbReference type="EMBL" id="PNBA02000238">
    <property type="protein sequence ID" value="KAG6384177.1"/>
    <property type="molecule type" value="Genomic_DNA"/>
</dbReference>
<evidence type="ECO:0000256" key="4">
    <source>
        <dbReference type="ARBA" id="ARBA00023289"/>
    </source>
</evidence>
<evidence type="ECO:0000256" key="6">
    <source>
        <dbReference type="SAM" id="MobiDB-lite"/>
    </source>
</evidence>
<comment type="caution">
    <text evidence="7">The sequence shown here is derived from an EMBL/GenBank/DDBJ whole genome shotgun (WGS) entry which is preliminary data.</text>
</comment>
<dbReference type="GO" id="GO:0046872">
    <property type="term" value="F:metal ion binding"/>
    <property type="evidence" value="ECO:0007669"/>
    <property type="project" value="UniProtKB-KW"/>
</dbReference>
<protein>
    <recommendedName>
        <fullName evidence="9">HMA domain-containing protein</fullName>
    </recommendedName>
</protein>
<accession>A0A8X8YWI2</accession>
<keyword evidence="2" id="KW-0488">Methylation</keyword>
<keyword evidence="4" id="KW-0636">Prenylation</keyword>
<feature type="compositionally biased region" description="Basic and acidic residues" evidence="6">
    <location>
        <begin position="1"/>
        <end position="14"/>
    </location>
</feature>
<reference evidence="7" key="2">
    <citation type="submission" date="2020-08" db="EMBL/GenBank/DDBJ databases">
        <title>Plant Genome Project.</title>
        <authorList>
            <person name="Zhang R.-G."/>
        </authorList>
    </citation>
    <scope>NUCLEOTIDE SEQUENCE</scope>
    <source>
        <strain evidence="7">Huo1</strain>
        <tissue evidence="7">Leaf</tissue>
    </source>
</reference>
<organism evidence="7">
    <name type="scientific">Salvia splendens</name>
    <name type="common">Scarlet sage</name>
    <dbReference type="NCBI Taxonomy" id="180675"/>
    <lineage>
        <taxon>Eukaryota</taxon>
        <taxon>Viridiplantae</taxon>
        <taxon>Streptophyta</taxon>
        <taxon>Embryophyta</taxon>
        <taxon>Tracheophyta</taxon>
        <taxon>Spermatophyta</taxon>
        <taxon>Magnoliopsida</taxon>
        <taxon>eudicotyledons</taxon>
        <taxon>Gunneridae</taxon>
        <taxon>Pentapetalae</taxon>
        <taxon>asterids</taxon>
        <taxon>lamiids</taxon>
        <taxon>Lamiales</taxon>
        <taxon>Lamiaceae</taxon>
        <taxon>Nepetoideae</taxon>
        <taxon>Mentheae</taxon>
        <taxon>Salviinae</taxon>
        <taxon>Salvia</taxon>
        <taxon>Salvia subgen. Calosphace</taxon>
        <taxon>core Calosphace</taxon>
    </lineage>
</organism>
<name>A0A8X8YWI2_SALSN</name>
<feature type="compositionally biased region" description="Polar residues" evidence="6">
    <location>
        <begin position="206"/>
        <end position="218"/>
    </location>
</feature>
<feature type="region of interest" description="Disordered" evidence="6">
    <location>
        <begin position="128"/>
        <end position="236"/>
    </location>
</feature>
<dbReference type="CDD" id="cd00371">
    <property type="entry name" value="HMA"/>
    <property type="match status" value="1"/>
</dbReference>
<evidence type="ECO:0000313" key="8">
    <source>
        <dbReference type="Proteomes" id="UP000298416"/>
    </source>
</evidence>
<evidence type="ECO:0008006" key="9">
    <source>
        <dbReference type="Google" id="ProtNLM"/>
    </source>
</evidence>
<dbReference type="PANTHER" id="PTHR46195:SF2">
    <property type="entry name" value="HEAVY METAL-ASSOCIATED ISOPRENYLATED PLANT PROTEIN 7"/>
    <property type="match status" value="1"/>
</dbReference>
<evidence type="ECO:0000256" key="2">
    <source>
        <dbReference type="ARBA" id="ARBA00022481"/>
    </source>
</evidence>
<dbReference type="InterPro" id="IPR006121">
    <property type="entry name" value="HMA_dom"/>
</dbReference>
<reference evidence="7" key="1">
    <citation type="submission" date="2018-01" db="EMBL/GenBank/DDBJ databases">
        <authorList>
            <person name="Mao J.F."/>
        </authorList>
    </citation>
    <scope>NUCLEOTIDE SEQUENCE</scope>
    <source>
        <strain evidence="7">Huo1</strain>
        <tissue evidence="7">Leaf</tissue>
    </source>
</reference>
<keyword evidence="3" id="KW-0479">Metal-binding</keyword>
<feature type="compositionally biased region" description="Basic and acidic residues" evidence="6">
    <location>
        <begin position="134"/>
        <end position="169"/>
    </location>
</feature>
<dbReference type="Proteomes" id="UP000298416">
    <property type="component" value="Unassembled WGS sequence"/>
</dbReference>